<proteinExistence type="inferred from homology"/>
<evidence type="ECO:0000313" key="5">
    <source>
        <dbReference type="Proteomes" id="UP000006911"/>
    </source>
</evidence>
<dbReference type="PANTHER" id="PTHR23310">
    <property type="entry name" value="ACYL-COA-BINDING PROTEIN, ACBP"/>
    <property type="match status" value="1"/>
</dbReference>
<keyword evidence="2" id="KW-0446">Lipid-binding</keyword>
<evidence type="ECO:0000256" key="1">
    <source>
        <dbReference type="ARBA" id="ARBA00005567"/>
    </source>
</evidence>
<organism evidence="4 5">
    <name type="scientific">Tuber melanosporum (strain Mel28)</name>
    <name type="common">Perigord black truffle</name>
    <dbReference type="NCBI Taxonomy" id="656061"/>
    <lineage>
        <taxon>Eukaryota</taxon>
        <taxon>Fungi</taxon>
        <taxon>Dikarya</taxon>
        <taxon>Ascomycota</taxon>
        <taxon>Pezizomycotina</taxon>
        <taxon>Pezizomycetes</taxon>
        <taxon>Pezizales</taxon>
        <taxon>Tuberaceae</taxon>
        <taxon>Tuber</taxon>
    </lineage>
</organism>
<evidence type="ECO:0000313" key="4">
    <source>
        <dbReference type="EMBL" id="CAZ85774.1"/>
    </source>
</evidence>
<name>D5GMN1_TUBMM</name>
<dbReference type="InterPro" id="IPR000582">
    <property type="entry name" value="Acyl-CoA-binding_protein"/>
</dbReference>
<dbReference type="Proteomes" id="UP000006911">
    <property type="component" value="Unassembled WGS sequence"/>
</dbReference>
<dbReference type="PANTHER" id="PTHR23310:SF62">
    <property type="entry name" value="ACYL-COA BINDING PROTEIN 1, ISOFORM A"/>
    <property type="match status" value="1"/>
</dbReference>
<dbReference type="SUPFAM" id="SSF47027">
    <property type="entry name" value="Acyl-CoA binding protein"/>
    <property type="match status" value="1"/>
</dbReference>
<sequence>MTSRYNPTSAFYTAAESVGNLAGYDDPGVKLLAYSLYKQTRVGDVTGSRPLLDPESKMKFDAWTLVKGMTHQEADARYLNCSEHMVQGVPLNPENSALLGAIKEKLGVNKPYLSSLWR</sequence>
<evidence type="ECO:0000259" key="3">
    <source>
        <dbReference type="PROSITE" id="PS51228"/>
    </source>
</evidence>
<dbReference type="STRING" id="656061.D5GMN1"/>
<dbReference type="AlphaFoldDB" id="D5GMN1"/>
<dbReference type="InterPro" id="IPR014352">
    <property type="entry name" value="FERM/acyl-CoA-bd_prot_sf"/>
</dbReference>
<dbReference type="InterPro" id="IPR035984">
    <property type="entry name" value="Acyl-CoA-binding_sf"/>
</dbReference>
<protein>
    <submittedName>
        <fullName evidence="4">(Perigord truffle) hypothetical protein</fullName>
    </submittedName>
</protein>
<keyword evidence="5" id="KW-1185">Reference proteome</keyword>
<feature type="domain" description="ACB" evidence="3">
    <location>
        <begin position="7"/>
        <end position="91"/>
    </location>
</feature>
<dbReference type="RefSeq" id="XP_002841583.1">
    <property type="nucleotide sequence ID" value="XM_002841537.1"/>
</dbReference>
<dbReference type="Pfam" id="PF00887">
    <property type="entry name" value="ACBP"/>
    <property type="match status" value="1"/>
</dbReference>
<dbReference type="GO" id="GO:0006631">
    <property type="term" value="P:fatty acid metabolic process"/>
    <property type="evidence" value="ECO:0007669"/>
    <property type="project" value="TreeGrafter"/>
</dbReference>
<comment type="similarity">
    <text evidence="1">Belongs to the ACBP family.</text>
</comment>
<dbReference type="GO" id="GO:0000062">
    <property type="term" value="F:fatty-acyl-CoA binding"/>
    <property type="evidence" value="ECO:0007669"/>
    <property type="project" value="InterPro"/>
</dbReference>
<dbReference type="Gene3D" id="1.20.80.10">
    <property type="match status" value="1"/>
</dbReference>
<gene>
    <name evidence="4" type="ORF">GSTUM_00010822001</name>
</gene>
<dbReference type="PROSITE" id="PS51228">
    <property type="entry name" value="ACB_2"/>
    <property type="match status" value="1"/>
</dbReference>
<reference evidence="4 5" key="1">
    <citation type="journal article" date="2010" name="Nature">
        <title>Perigord black truffle genome uncovers evolutionary origins and mechanisms of symbiosis.</title>
        <authorList>
            <person name="Martin F."/>
            <person name="Kohler A."/>
            <person name="Murat C."/>
            <person name="Balestrini R."/>
            <person name="Coutinho P.M."/>
            <person name="Jaillon O."/>
            <person name="Montanini B."/>
            <person name="Morin E."/>
            <person name="Noel B."/>
            <person name="Percudani R."/>
            <person name="Porcel B."/>
            <person name="Rubini A."/>
            <person name="Amicucci A."/>
            <person name="Amselem J."/>
            <person name="Anthouard V."/>
            <person name="Arcioni S."/>
            <person name="Artiguenave F."/>
            <person name="Aury J.M."/>
            <person name="Ballario P."/>
            <person name="Bolchi A."/>
            <person name="Brenna A."/>
            <person name="Brun A."/>
            <person name="Buee M."/>
            <person name="Cantarel B."/>
            <person name="Chevalier G."/>
            <person name="Couloux A."/>
            <person name="Da Silva C."/>
            <person name="Denoeud F."/>
            <person name="Duplessis S."/>
            <person name="Ghignone S."/>
            <person name="Hilselberger B."/>
            <person name="Iotti M."/>
            <person name="Marcais B."/>
            <person name="Mello A."/>
            <person name="Miranda M."/>
            <person name="Pacioni G."/>
            <person name="Quesneville H."/>
            <person name="Riccioni C."/>
            <person name="Ruotolo R."/>
            <person name="Splivallo R."/>
            <person name="Stocchi V."/>
            <person name="Tisserant E."/>
            <person name="Viscomi A.R."/>
            <person name="Zambonelli A."/>
            <person name="Zampieri E."/>
            <person name="Henrissat B."/>
            <person name="Lebrun M.H."/>
            <person name="Paolocci F."/>
            <person name="Bonfante P."/>
            <person name="Ottonello S."/>
            <person name="Wincker P."/>
        </authorList>
    </citation>
    <scope>NUCLEOTIDE SEQUENCE [LARGE SCALE GENOMIC DNA]</scope>
    <source>
        <strain evidence="4 5">Mel28</strain>
    </source>
</reference>
<evidence type="ECO:0000256" key="2">
    <source>
        <dbReference type="ARBA" id="ARBA00023121"/>
    </source>
</evidence>
<dbReference type="InParanoid" id="D5GMN1"/>
<dbReference type="EMBL" id="FN430357">
    <property type="protein sequence ID" value="CAZ85774.1"/>
    <property type="molecule type" value="Genomic_DNA"/>
</dbReference>
<dbReference type="GeneID" id="9185110"/>
<dbReference type="KEGG" id="tml:GSTUM_00010822001"/>
<dbReference type="HOGENOM" id="CLU_2074860_0_0_1"/>
<accession>D5GMN1</accession>